<keyword evidence="26" id="KW-1185">Reference proteome</keyword>
<dbReference type="InterPro" id="IPR002464">
    <property type="entry name" value="DNA/RNA_helicase_DEAH_CS"/>
</dbReference>
<dbReference type="Proteomes" id="UP000541444">
    <property type="component" value="Unassembled WGS sequence"/>
</dbReference>
<dbReference type="Pfam" id="PF01485">
    <property type="entry name" value="IBR"/>
    <property type="match status" value="1"/>
</dbReference>
<dbReference type="Pfam" id="PF00271">
    <property type="entry name" value="Helicase_C"/>
    <property type="match status" value="1"/>
</dbReference>
<dbReference type="GO" id="GO:0005524">
    <property type="term" value="F:ATP binding"/>
    <property type="evidence" value="ECO:0007669"/>
    <property type="project" value="UniProtKB-KW"/>
</dbReference>
<dbReference type="GO" id="GO:0003723">
    <property type="term" value="F:RNA binding"/>
    <property type="evidence" value="ECO:0007669"/>
    <property type="project" value="TreeGrafter"/>
</dbReference>
<evidence type="ECO:0000256" key="5">
    <source>
        <dbReference type="ARBA" id="ARBA00022640"/>
    </source>
</evidence>
<dbReference type="InterPro" id="IPR027417">
    <property type="entry name" value="P-loop_NTPase"/>
</dbReference>
<dbReference type="Pfam" id="PF24637">
    <property type="entry name" value="RRM_DEAH11"/>
    <property type="match status" value="1"/>
</dbReference>
<evidence type="ECO:0000256" key="17">
    <source>
        <dbReference type="ARBA" id="ARBA00047984"/>
    </source>
</evidence>
<evidence type="ECO:0000256" key="8">
    <source>
        <dbReference type="ARBA" id="ARBA00022737"/>
    </source>
</evidence>
<dbReference type="Pfam" id="PF24641">
    <property type="entry name" value="KH_DEAH11_2nd"/>
    <property type="match status" value="1"/>
</dbReference>
<dbReference type="InterPro" id="IPR044066">
    <property type="entry name" value="TRIAD_supradom"/>
</dbReference>
<gene>
    <name evidence="25" type="ORF">GIB67_031463</name>
</gene>
<feature type="domain" description="C2H2-type" evidence="21">
    <location>
        <begin position="1813"/>
        <end position="1840"/>
    </location>
</feature>
<evidence type="ECO:0000256" key="14">
    <source>
        <dbReference type="ARBA" id="ARBA00022833"/>
    </source>
</evidence>
<evidence type="ECO:0000256" key="13">
    <source>
        <dbReference type="ARBA" id="ARBA00022806"/>
    </source>
</evidence>
<protein>
    <recommendedName>
        <fullName evidence="3">RNA helicase</fullName>
        <ecNumber evidence="3">3.6.4.13</ecNumber>
    </recommendedName>
</protein>
<evidence type="ECO:0000256" key="15">
    <source>
        <dbReference type="ARBA" id="ARBA00022840"/>
    </source>
</evidence>
<evidence type="ECO:0000313" key="25">
    <source>
        <dbReference type="EMBL" id="KAF6152141.1"/>
    </source>
</evidence>
<dbReference type="InterPro" id="IPR056244">
    <property type="entry name" value="RRM_DEAH11/12"/>
</dbReference>
<keyword evidence="4" id="KW-0150">Chloroplast</keyword>
<proteinExistence type="inferred from homology"/>
<sequence length="1840" mass="208551">MRRTTDTATLRQPFRGGFPTNRGRLPSNPRRLPPPDQPETPPVYYYKQLSNPKPQHHHQQQPQQRQQQHQRRFNFRIELRSRNSSFNKLLVENLVSVCVSPPDNNFVFNSGFIAARLFYKNRPAAMEALVFFWERRLAGEHLFDPLLISNVFVVSDKMEIKNRVRTLFVDYIGRLLDGEGVLCWKRRIELKNNEIKKIDGLLRRPQPVNVLTELRGKRFGLIAEKDLILKRLDEFRAGLDCIVVNLKGAGLANGDDNGENVEIFRLCNELNWSEVHCMIMRECKRLEEGLPIYACRGEILRKIHFEQVMILVGETGSGKSTQLVQFLADSGVATDKSIICTQPRKIAAISLAERVSEESNGCYEENSVICFPTFSSYQGFKSKVIFMTDNCLLQHYMNDNKLGKVSHIIIDEAHERSLNTDLLLALVKDLLLQRLDLRLIIMSATANAEKLSDYFFGCGILNVVGRNFPVDIRYVPSPSVGSSFSTLSPYVSDVVQVTSEIHKTEEPGAVLAFLTSQMEVEWACENFRALSAIALPLHGKLSWEEQGRIFKNYPGKRKVIFSTNLAETSLTIPGVKFVVDCGLVKESSFEPSSGMNLLKICRISQSSAKQRAGRAGRTEPGKCFRLYSDCDFHSMSSHQEPEIHRVHLGVAVLRILALGIKNIKDFDFVDAPSSEAIDRAIKNLIQLGAVTTSNGVFEFTEDGRYLVKMGIEPRLGKLILDSFHHRLGREGLVLAAVMANASSIFCRVGNEEDKLRSDRIKVQFSHRDGDLFTLLSVYKEWENVPRDTRNKWCWDNSINAKSMRRCEETVQEIEYCLRNELSVIFPSFWRWDPHMFTEHHTNLKKVILSSLAENVAMYSGYDRLGYQVALTGQHIKLHPSCSLLLYGQKPSWVVFGEILSVSSEYLVCVSAFDYECLSALSPPPLFDISQMENQKLQVAVITGFGSHVLRRFCGKSKNNLLQLLSSIQIACKDERISIEIDFDKRDILLFSSLEDMEKVRSAVNDALEYEKKSLRDECIEKCLYPGRPGHSPSVALFGAGGEIKHLELGKKFLSVEVFHSNPRALDDKKLLAIFEKCTSGICNYHKYVSVVGHEEVLGKWGKITFLTPEAAEMAVAELNDIEFSGSTLRISPTFTTFGGDHRFSSFPAVKARVFWPRRPSKGVAIVKCARQDAEFIVSDFSNLLIGERRVRCEISKNYEGSIVVAGLDKNISEPEILNHLRTATNKKLFEVFLLRGDPIKDRTVVSCEEALLKEFSPFMPTKNVLANYCRVQVFPPEQNDYMIKAMISFDGSLHLEAAKALDHIEGKVLHDCLSWQKIQVQHMFYSSVSCPAPVYSVIKKELDTLFRSFMNQKGLNFLLNLAKIEAEERRYVDLYNRENWLLQSAEERQGVYPSDGGRGNQLWGTRDGKLQAKIDERSKTRPAISKDFSGEMSISYNVERNENGSYRVKLSSNATRTVAQLRMPLEELMKGKTVIHANLTPGVLQLLFSRDGSSMLKSLQRETGTFVFYDRQNMNIRIFGPKEKLGEAESSLVQTLLTLHENMQHKINLRGRDLPHNLMKSMVENFGPELNGLKKRVPEAEFSLITRRHVLLVQGNKNSKQRAEEIIYEIARSLAHSSGMAEFPEAETTCSICLCEVEDNFQLEACSHEFCRACLIEQFESVMKNRDGFPVCCAHEGCRTPILLTDLKSLIPVGKLEDLFRASLGAFVASSGGAYRFCPSPDCPAVYRVASPGMSELFLCEACYVETCTGCHLEYHPDFSCKEYKKFKDDPDWSIKLWKKGQKIEVVKNCPVCNSTIEKIDGCNHILCPCGKHICWECSETFDSSDDCYNHLRSVHHSIT</sequence>
<dbReference type="PROSITE" id="PS50157">
    <property type="entry name" value="ZINC_FINGER_C2H2_2"/>
    <property type="match status" value="1"/>
</dbReference>
<dbReference type="Pfam" id="PF07717">
    <property type="entry name" value="OB_NTP_bind"/>
    <property type="match status" value="1"/>
</dbReference>
<comment type="similarity">
    <text evidence="2">Belongs to the DEAD box helicase family. DEAH subfamily.</text>
</comment>
<comment type="subcellular location">
    <subcellularLocation>
        <location evidence="1">Plastid</location>
        <location evidence="1">Chloroplast</location>
    </subcellularLocation>
</comment>
<dbReference type="SMART" id="SM00490">
    <property type="entry name" value="HELICc"/>
    <property type="match status" value="1"/>
</dbReference>
<dbReference type="EC" id="3.6.4.13" evidence="3"/>
<keyword evidence="14" id="KW-0862">Zinc</keyword>
<dbReference type="Pfam" id="PF24471">
    <property type="entry name" value="KH_DEAH11"/>
    <property type="match status" value="1"/>
</dbReference>
<dbReference type="InterPro" id="IPR056246">
    <property type="entry name" value="KH_DEAH11/12_1st"/>
</dbReference>
<dbReference type="SUPFAM" id="SSF52540">
    <property type="entry name" value="P-loop containing nucleoside triphosphate hydrolases"/>
    <property type="match status" value="1"/>
</dbReference>
<reference evidence="25 26" key="1">
    <citation type="journal article" date="2020" name="IScience">
        <title>Genome Sequencing of the Endangered Kingdonia uniflora (Circaeasteraceae, Ranunculales) Reveals Potential Mechanisms of Evolutionary Specialization.</title>
        <authorList>
            <person name="Sun Y."/>
            <person name="Deng T."/>
            <person name="Zhang A."/>
            <person name="Moore M.J."/>
            <person name="Landis J.B."/>
            <person name="Lin N."/>
            <person name="Zhang H."/>
            <person name="Zhang X."/>
            <person name="Huang J."/>
            <person name="Zhang X."/>
            <person name="Sun H."/>
            <person name="Wang H."/>
        </authorList>
    </citation>
    <scope>NUCLEOTIDE SEQUENCE [LARGE SCALE GENOMIC DNA]</scope>
    <source>
        <strain evidence="25">TB1705</strain>
        <tissue evidence="25">Leaf</tissue>
    </source>
</reference>
<dbReference type="SMART" id="SM00847">
    <property type="entry name" value="HA2"/>
    <property type="match status" value="1"/>
</dbReference>
<dbReference type="InterPro" id="IPR011545">
    <property type="entry name" value="DEAD/DEAH_box_helicase_dom"/>
</dbReference>
<feature type="domain" description="RING-type" evidence="20">
    <location>
        <begin position="1630"/>
        <end position="1672"/>
    </location>
</feature>
<dbReference type="CDD" id="cd18791">
    <property type="entry name" value="SF2_C_RHA"/>
    <property type="match status" value="1"/>
</dbReference>
<dbReference type="CDD" id="cd00590">
    <property type="entry name" value="RRM_SF"/>
    <property type="match status" value="1"/>
</dbReference>
<dbReference type="SUPFAM" id="SSF57850">
    <property type="entry name" value="RING/U-box"/>
    <property type="match status" value="2"/>
</dbReference>
<dbReference type="GO" id="GO:0008270">
    <property type="term" value="F:zinc ion binding"/>
    <property type="evidence" value="ECO:0007669"/>
    <property type="project" value="UniProtKB-KW"/>
</dbReference>
<evidence type="ECO:0000256" key="11">
    <source>
        <dbReference type="ARBA" id="ARBA00022786"/>
    </source>
</evidence>
<dbReference type="Pfam" id="PF00270">
    <property type="entry name" value="DEAD"/>
    <property type="match status" value="1"/>
</dbReference>
<dbReference type="InterPro" id="IPR013087">
    <property type="entry name" value="Znf_C2H2_type"/>
</dbReference>
<name>A0A7J7MB77_9MAGN</name>
<dbReference type="Pfam" id="PF26200">
    <property type="entry name" value="Rcat_RNF216"/>
    <property type="match status" value="1"/>
</dbReference>
<dbReference type="Gene3D" id="3.30.40.10">
    <property type="entry name" value="Zinc/RING finger domain, C3HC4 (zinc finger)"/>
    <property type="match status" value="1"/>
</dbReference>
<evidence type="ECO:0000256" key="10">
    <source>
        <dbReference type="ARBA" id="ARBA00022771"/>
    </source>
</evidence>
<feature type="region of interest" description="Disordered" evidence="19">
    <location>
        <begin position="1"/>
        <end position="70"/>
    </location>
</feature>
<evidence type="ECO:0000256" key="16">
    <source>
        <dbReference type="ARBA" id="ARBA00022946"/>
    </source>
</evidence>
<dbReference type="CDD" id="cd17917">
    <property type="entry name" value="DEXHc_RHA-like"/>
    <property type="match status" value="1"/>
</dbReference>
<dbReference type="PROSITE" id="PS00518">
    <property type="entry name" value="ZF_RING_1"/>
    <property type="match status" value="1"/>
</dbReference>
<dbReference type="PROSITE" id="PS00028">
    <property type="entry name" value="ZINC_FINGER_C2H2_1"/>
    <property type="match status" value="1"/>
</dbReference>
<dbReference type="Pfam" id="PF24475">
    <property type="entry name" value="RBD_DEAH11"/>
    <property type="match status" value="1"/>
</dbReference>
<dbReference type="InterPro" id="IPR035979">
    <property type="entry name" value="RBD_domain_sf"/>
</dbReference>
<dbReference type="InterPro" id="IPR056245">
    <property type="entry name" value="KH_DEAH11/12"/>
</dbReference>
<dbReference type="PANTHER" id="PTHR18934:SF81">
    <property type="entry name" value="ATP-DEPENDENT RNA HELICASE DEAH11, CHLOROPLASTIC-RELATED"/>
    <property type="match status" value="1"/>
</dbReference>
<dbReference type="InterPro" id="IPR056247">
    <property type="entry name" value="KH_DEAH11/12_2nd"/>
</dbReference>
<dbReference type="OrthoDB" id="10009520at2759"/>
<keyword evidence="5" id="KW-0934">Plastid</keyword>
<dbReference type="Pfam" id="PF24638">
    <property type="entry name" value="KH_DEAH11_1st"/>
    <property type="match status" value="2"/>
</dbReference>
<evidence type="ECO:0000256" key="19">
    <source>
        <dbReference type="SAM" id="MobiDB-lite"/>
    </source>
</evidence>
<evidence type="ECO:0000259" key="22">
    <source>
        <dbReference type="PROSITE" id="PS51192"/>
    </source>
</evidence>
<feature type="domain" description="Helicase ATP-binding" evidence="22">
    <location>
        <begin position="300"/>
        <end position="464"/>
    </location>
</feature>
<evidence type="ECO:0000256" key="2">
    <source>
        <dbReference type="ARBA" id="ARBA00008792"/>
    </source>
</evidence>
<keyword evidence="7" id="KW-0479">Metal-binding</keyword>
<keyword evidence="12" id="KW-0378">Hydrolase</keyword>
<accession>A0A7J7MB77</accession>
<dbReference type="FunFam" id="1.10.10.2130:FF:000001">
    <property type="entry name" value="Pre-mRNA-splicing factor ATP-dependent RNA helicase"/>
    <property type="match status" value="1"/>
</dbReference>
<dbReference type="PANTHER" id="PTHR18934">
    <property type="entry name" value="ATP-DEPENDENT RNA HELICASE"/>
    <property type="match status" value="1"/>
</dbReference>
<dbReference type="GO" id="GO:0009507">
    <property type="term" value="C:chloroplast"/>
    <property type="evidence" value="ECO:0007669"/>
    <property type="project" value="UniProtKB-SubCell"/>
</dbReference>
<dbReference type="InterPro" id="IPR002867">
    <property type="entry name" value="IBR_dom"/>
</dbReference>
<dbReference type="InterPro" id="IPR011709">
    <property type="entry name" value="DEAD-box_helicase_OB_fold"/>
</dbReference>
<evidence type="ECO:0000313" key="26">
    <source>
        <dbReference type="Proteomes" id="UP000541444"/>
    </source>
</evidence>
<evidence type="ECO:0000256" key="6">
    <source>
        <dbReference type="ARBA" id="ARBA00022679"/>
    </source>
</evidence>
<dbReference type="SUPFAM" id="SSF54928">
    <property type="entry name" value="RNA-binding domain, RBD"/>
    <property type="match status" value="1"/>
</dbReference>
<evidence type="ECO:0000256" key="7">
    <source>
        <dbReference type="ARBA" id="ARBA00022723"/>
    </source>
</evidence>
<dbReference type="FunFam" id="3.40.50.300:FF:002114">
    <property type="entry name" value="ATP-dependent RNA helicase DEAH12 chloroplastic"/>
    <property type="match status" value="1"/>
</dbReference>
<evidence type="ECO:0000259" key="23">
    <source>
        <dbReference type="PROSITE" id="PS51194"/>
    </source>
</evidence>
<evidence type="ECO:0000256" key="9">
    <source>
        <dbReference type="ARBA" id="ARBA00022741"/>
    </source>
</evidence>
<evidence type="ECO:0000259" key="24">
    <source>
        <dbReference type="PROSITE" id="PS51873"/>
    </source>
</evidence>
<dbReference type="InterPro" id="IPR001841">
    <property type="entry name" value="Znf_RING"/>
</dbReference>
<dbReference type="GO" id="GO:0016740">
    <property type="term" value="F:transferase activity"/>
    <property type="evidence" value="ECO:0007669"/>
    <property type="project" value="UniProtKB-KW"/>
</dbReference>
<dbReference type="GO" id="GO:0016787">
    <property type="term" value="F:hydrolase activity"/>
    <property type="evidence" value="ECO:0007669"/>
    <property type="project" value="UniProtKB-KW"/>
</dbReference>
<dbReference type="FunFam" id="1.20.120.1750:FF:000020">
    <property type="entry name" value="ATP-dependent RNA helicase DEAH12 chloroplastic"/>
    <property type="match status" value="1"/>
</dbReference>
<dbReference type="PROSITE" id="PS51873">
    <property type="entry name" value="TRIAD"/>
    <property type="match status" value="1"/>
</dbReference>
<keyword evidence="8" id="KW-0677">Repeat</keyword>
<dbReference type="InterPro" id="IPR056248">
    <property type="entry name" value="RBD_DEAH11/12"/>
</dbReference>
<dbReference type="InterPro" id="IPR017907">
    <property type="entry name" value="Znf_RING_CS"/>
</dbReference>
<keyword evidence="6" id="KW-0808">Transferase</keyword>
<dbReference type="Gene3D" id="1.20.120.1750">
    <property type="match status" value="1"/>
</dbReference>
<evidence type="ECO:0000256" key="1">
    <source>
        <dbReference type="ARBA" id="ARBA00004229"/>
    </source>
</evidence>
<dbReference type="CDD" id="cd22585">
    <property type="entry name" value="Rcat_RBR_DEAH12-like"/>
    <property type="match status" value="1"/>
</dbReference>
<dbReference type="PROSITE" id="PS51192">
    <property type="entry name" value="HELICASE_ATP_BIND_1"/>
    <property type="match status" value="1"/>
</dbReference>
<dbReference type="InterPro" id="IPR014001">
    <property type="entry name" value="Helicase_ATP-bd"/>
</dbReference>
<dbReference type="FunFam" id="1.20.120.1080:FF:000033">
    <property type="entry name" value="RBR-type E3 ubiquitin transferase"/>
    <property type="match status" value="1"/>
</dbReference>
<dbReference type="Gene3D" id="3.40.50.300">
    <property type="entry name" value="P-loop containing nucleotide triphosphate hydrolases"/>
    <property type="match status" value="2"/>
</dbReference>
<dbReference type="InterPro" id="IPR042035">
    <property type="entry name" value="DEAH_win-hel_dom"/>
</dbReference>
<dbReference type="CDD" id="cd20335">
    <property type="entry name" value="BRcat_RBR"/>
    <property type="match status" value="1"/>
</dbReference>
<keyword evidence="9" id="KW-0547">Nucleotide-binding</keyword>
<evidence type="ECO:0000259" key="21">
    <source>
        <dbReference type="PROSITE" id="PS50157"/>
    </source>
</evidence>
<evidence type="ECO:0000259" key="20">
    <source>
        <dbReference type="PROSITE" id="PS50089"/>
    </source>
</evidence>
<keyword evidence="13" id="KW-0347">Helicase</keyword>
<keyword evidence="10 18" id="KW-0863">Zinc-finger</keyword>
<dbReference type="EMBL" id="JACGCM010001655">
    <property type="protein sequence ID" value="KAF6152141.1"/>
    <property type="molecule type" value="Genomic_DNA"/>
</dbReference>
<evidence type="ECO:0000256" key="12">
    <source>
        <dbReference type="ARBA" id="ARBA00022801"/>
    </source>
</evidence>
<organism evidence="25 26">
    <name type="scientific">Kingdonia uniflora</name>
    <dbReference type="NCBI Taxonomy" id="39325"/>
    <lineage>
        <taxon>Eukaryota</taxon>
        <taxon>Viridiplantae</taxon>
        <taxon>Streptophyta</taxon>
        <taxon>Embryophyta</taxon>
        <taxon>Tracheophyta</taxon>
        <taxon>Spermatophyta</taxon>
        <taxon>Magnoliopsida</taxon>
        <taxon>Ranunculales</taxon>
        <taxon>Circaeasteraceae</taxon>
        <taxon>Kingdonia</taxon>
    </lineage>
</organism>
<dbReference type="PROSITE" id="PS50089">
    <property type="entry name" value="ZF_RING_2"/>
    <property type="match status" value="1"/>
</dbReference>
<comment type="catalytic activity">
    <reaction evidence="17">
        <text>ATP + H2O = ADP + phosphate + H(+)</text>
        <dbReference type="Rhea" id="RHEA:13065"/>
        <dbReference type="ChEBI" id="CHEBI:15377"/>
        <dbReference type="ChEBI" id="CHEBI:15378"/>
        <dbReference type="ChEBI" id="CHEBI:30616"/>
        <dbReference type="ChEBI" id="CHEBI:43474"/>
        <dbReference type="ChEBI" id="CHEBI:456216"/>
        <dbReference type="EC" id="3.6.4.13"/>
    </reaction>
</comment>
<dbReference type="InterPro" id="IPR007502">
    <property type="entry name" value="Helicase-assoc_dom"/>
</dbReference>
<dbReference type="PROSITE" id="PS51194">
    <property type="entry name" value="HELICASE_CTER"/>
    <property type="match status" value="1"/>
</dbReference>
<feature type="domain" description="Helicase C-terminal" evidence="23">
    <location>
        <begin position="496"/>
        <end position="659"/>
    </location>
</feature>
<dbReference type="SMART" id="SM00647">
    <property type="entry name" value="IBR"/>
    <property type="match status" value="2"/>
</dbReference>
<keyword evidence="15" id="KW-0067">ATP-binding</keyword>
<dbReference type="SMART" id="SM00487">
    <property type="entry name" value="DEXDc"/>
    <property type="match status" value="1"/>
</dbReference>
<feature type="compositionally biased region" description="Pro residues" evidence="19">
    <location>
        <begin position="31"/>
        <end position="41"/>
    </location>
</feature>
<feature type="compositionally biased region" description="Polar residues" evidence="19">
    <location>
        <begin position="1"/>
        <end position="10"/>
    </location>
</feature>
<dbReference type="Gene3D" id="1.10.10.2130">
    <property type="entry name" value="DEAH helicase family, winged-helix domain"/>
    <property type="match status" value="1"/>
</dbReference>
<dbReference type="GO" id="GO:0003724">
    <property type="term" value="F:RNA helicase activity"/>
    <property type="evidence" value="ECO:0007669"/>
    <property type="project" value="UniProtKB-EC"/>
</dbReference>
<keyword evidence="11" id="KW-0833">Ubl conjugation pathway</keyword>
<evidence type="ECO:0000256" key="4">
    <source>
        <dbReference type="ARBA" id="ARBA00022528"/>
    </source>
</evidence>
<evidence type="ECO:0000256" key="3">
    <source>
        <dbReference type="ARBA" id="ARBA00012552"/>
    </source>
</evidence>
<feature type="domain" description="RING-type" evidence="24">
    <location>
        <begin position="1626"/>
        <end position="1835"/>
    </location>
</feature>
<dbReference type="Pfam" id="PF21010">
    <property type="entry name" value="HA2_C"/>
    <property type="match status" value="1"/>
</dbReference>
<dbReference type="FunFam" id="3.40.50.300:FF:001279">
    <property type="entry name" value="ATP-dependent RNA helicase DEAH12 chloroplastic"/>
    <property type="match status" value="1"/>
</dbReference>
<keyword evidence="16" id="KW-0809">Transit peptide</keyword>
<dbReference type="InterPro" id="IPR001650">
    <property type="entry name" value="Helicase_C-like"/>
</dbReference>
<evidence type="ECO:0000256" key="18">
    <source>
        <dbReference type="PROSITE-ProRule" id="PRU00042"/>
    </source>
</evidence>
<dbReference type="InterPro" id="IPR013083">
    <property type="entry name" value="Znf_RING/FYVE/PHD"/>
</dbReference>
<dbReference type="PROSITE" id="PS00690">
    <property type="entry name" value="DEAH_ATP_HELICASE"/>
    <property type="match status" value="1"/>
</dbReference>
<comment type="caution">
    <text evidence="25">The sequence shown here is derived from an EMBL/GenBank/DDBJ whole genome shotgun (WGS) entry which is preliminary data.</text>
</comment>